<keyword evidence="11" id="KW-0449">Lipoprotein</keyword>
<dbReference type="GO" id="GO:0044874">
    <property type="term" value="P:lipoprotein localization to outer membrane"/>
    <property type="evidence" value="ECO:0007669"/>
    <property type="project" value="TreeGrafter"/>
</dbReference>
<keyword evidence="5 8" id="KW-0812">Transmembrane</keyword>
<dbReference type="InterPro" id="IPR025857">
    <property type="entry name" value="MacB_PCD"/>
</dbReference>
<dbReference type="GO" id="GO:0042953">
    <property type="term" value="P:lipoprotein transport"/>
    <property type="evidence" value="ECO:0007669"/>
    <property type="project" value="InterPro"/>
</dbReference>
<evidence type="ECO:0000256" key="3">
    <source>
        <dbReference type="ARBA" id="ARBA00022448"/>
    </source>
</evidence>
<evidence type="ECO:0000259" key="10">
    <source>
        <dbReference type="Pfam" id="PF12704"/>
    </source>
</evidence>
<protein>
    <submittedName>
        <fullName evidence="11">Lipoprotein releasing system, transmembrane protein, LolC</fullName>
    </submittedName>
</protein>
<keyword evidence="3" id="KW-0813">Transport</keyword>
<dbReference type="RefSeq" id="WP_015817627.1">
    <property type="nucleotide sequence ID" value="NC_012997.1"/>
</dbReference>
<evidence type="ECO:0000256" key="5">
    <source>
        <dbReference type="ARBA" id="ARBA00022692"/>
    </source>
</evidence>
<dbReference type="Proteomes" id="UP000009080">
    <property type="component" value="Chromosome"/>
</dbReference>
<evidence type="ECO:0000313" key="11">
    <source>
        <dbReference type="EMBL" id="ACR11515.1"/>
    </source>
</evidence>
<dbReference type="InterPro" id="IPR051447">
    <property type="entry name" value="Lipoprotein-release_system"/>
</dbReference>
<feature type="transmembrane region" description="Helical" evidence="8">
    <location>
        <begin position="266"/>
        <end position="290"/>
    </location>
</feature>
<evidence type="ECO:0000259" key="9">
    <source>
        <dbReference type="Pfam" id="PF02687"/>
    </source>
</evidence>
<feature type="domain" description="MacB-like periplasmic core" evidence="10">
    <location>
        <begin position="25"/>
        <end position="204"/>
    </location>
</feature>
<dbReference type="NCBIfam" id="TIGR02212">
    <property type="entry name" value="lolCE"/>
    <property type="match status" value="1"/>
</dbReference>
<dbReference type="InterPro" id="IPR011925">
    <property type="entry name" value="LolCE_TM"/>
</dbReference>
<evidence type="ECO:0000256" key="1">
    <source>
        <dbReference type="ARBA" id="ARBA00004651"/>
    </source>
</evidence>
<evidence type="ECO:0000256" key="2">
    <source>
        <dbReference type="ARBA" id="ARBA00005236"/>
    </source>
</evidence>
<organism evidence="11 12">
    <name type="scientific">Teredinibacter turnerae (strain ATCC 39867 / T7901)</name>
    <dbReference type="NCBI Taxonomy" id="377629"/>
    <lineage>
        <taxon>Bacteria</taxon>
        <taxon>Pseudomonadati</taxon>
        <taxon>Pseudomonadota</taxon>
        <taxon>Gammaproteobacteria</taxon>
        <taxon>Cellvibrionales</taxon>
        <taxon>Cellvibrionaceae</taxon>
        <taxon>Teredinibacter</taxon>
    </lineage>
</organism>
<dbReference type="KEGG" id="ttu:TERTU_1757"/>
<dbReference type="Pfam" id="PF12704">
    <property type="entry name" value="MacB_PCD"/>
    <property type="match status" value="1"/>
</dbReference>
<keyword evidence="4" id="KW-1003">Cell membrane</keyword>
<proteinExistence type="inferred from homology"/>
<feature type="transmembrane region" description="Helical" evidence="8">
    <location>
        <begin position="20"/>
        <end position="46"/>
    </location>
</feature>
<dbReference type="GO" id="GO:0098797">
    <property type="term" value="C:plasma membrane protein complex"/>
    <property type="evidence" value="ECO:0007669"/>
    <property type="project" value="TreeGrafter"/>
</dbReference>
<dbReference type="HOGENOM" id="CLU_000604_8_1_6"/>
<sequence length="409" mass="44306">MRFSFFVGFRYAGAKRRSQLVSFLSGMSVAGLMVGVGLLVAVLSIMNGFDREMRDRILGLVPQAAVFERDGIEDWRAVMKTLMKDSRIAGVAPFVQVDGLASYRNNTAPVLLYGIDPASETNVSRILEYVDEQSLAALDASSENLLLGASLAEKLGVEQGSRLMVVIPDSHGTTSAPHIAYFKVSALIKSNTELDNTLALASLASVATLTGNPSTVTGVRLRLHNIFSAPQTVYENLVKLGPGYYGTNWTRTHGNLYQAIQMSKNLVGLLMSLIVAIAAFNIISTLIMVVVDKQGDIAILRTLGATTKTIMMIFVVQGTSIGLVGTFIGVVFGCGLAFVAQDILQLLEAIFHVQFLKSDVYPLTYLPTEIRLSDIARVAFTALSLSFLATIYPAYRASKVQPAESLRYE</sequence>
<dbReference type="InterPro" id="IPR003838">
    <property type="entry name" value="ABC3_permease_C"/>
</dbReference>
<evidence type="ECO:0000256" key="4">
    <source>
        <dbReference type="ARBA" id="ARBA00022475"/>
    </source>
</evidence>
<name>C5BU92_TERTT</name>
<feature type="domain" description="ABC3 transporter permease C-terminal" evidence="9">
    <location>
        <begin position="269"/>
        <end position="402"/>
    </location>
</feature>
<evidence type="ECO:0000313" key="12">
    <source>
        <dbReference type="Proteomes" id="UP000009080"/>
    </source>
</evidence>
<feature type="transmembrane region" description="Helical" evidence="8">
    <location>
        <begin position="310"/>
        <end position="339"/>
    </location>
</feature>
<dbReference type="PANTHER" id="PTHR30489">
    <property type="entry name" value="LIPOPROTEIN-RELEASING SYSTEM TRANSMEMBRANE PROTEIN LOLE"/>
    <property type="match status" value="1"/>
</dbReference>
<evidence type="ECO:0000256" key="8">
    <source>
        <dbReference type="SAM" id="Phobius"/>
    </source>
</evidence>
<dbReference type="STRING" id="377629.TERTU_1757"/>
<evidence type="ECO:0000256" key="6">
    <source>
        <dbReference type="ARBA" id="ARBA00022989"/>
    </source>
</evidence>
<feature type="transmembrane region" description="Helical" evidence="8">
    <location>
        <begin position="375"/>
        <end position="395"/>
    </location>
</feature>
<accession>C5BU92</accession>
<comment type="similarity">
    <text evidence="2">Belongs to the ABC-4 integral membrane protein family. LolC/E subfamily.</text>
</comment>
<dbReference type="PANTHER" id="PTHR30489:SF0">
    <property type="entry name" value="LIPOPROTEIN-RELEASING SYSTEM TRANSMEMBRANE PROTEIN LOLE"/>
    <property type="match status" value="1"/>
</dbReference>
<gene>
    <name evidence="11" type="ordered locus">TERTU_1757</name>
</gene>
<dbReference type="AlphaFoldDB" id="C5BU92"/>
<keyword evidence="6 8" id="KW-1133">Transmembrane helix</keyword>
<dbReference type="EMBL" id="CP001614">
    <property type="protein sequence ID" value="ACR11515.1"/>
    <property type="molecule type" value="Genomic_DNA"/>
</dbReference>
<reference evidence="11 12" key="1">
    <citation type="journal article" date="2009" name="PLoS ONE">
        <title>The complete genome of Teredinibacter turnerae T7901: an intracellular endosymbiont of marine wood-boring bivalves (shipworms).</title>
        <authorList>
            <person name="Yang J.C."/>
            <person name="Madupu R."/>
            <person name="Durkin A.S."/>
            <person name="Ekborg N.A."/>
            <person name="Pedamallu C.S."/>
            <person name="Hostetler J.B."/>
            <person name="Radune D."/>
            <person name="Toms B.S."/>
            <person name="Henrissat B."/>
            <person name="Coutinho P.M."/>
            <person name="Schwarz S."/>
            <person name="Field L."/>
            <person name="Trindade-Silva A.E."/>
            <person name="Soares C.A.G."/>
            <person name="Elshahawi S."/>
            <person name="Hanora A."/>
            <person name="Schmidt E.W."/>
            <person name="Haygood M.G."/>
            <person name="Posfai J."/>
            <person name="Benner J."/>
            <person name="Madinger C."/>
            <person name="Nove J."/>
            <person name="Anton B."/>
            <person name="Chaudhary K."/>
            <person name="Foster J."/>
            <person name="Holman A."/>
            <person name="Kumar S."/>
            <person name="Lessard P.A."/>
            <person name="Luyten Y.A."/>
            <person name="Slatko B."/>
            <person name="Wood N."/>
            <person name="Wu B."/>
            <person name="Teplitski M."/>
            <person name="Mougous J.D."/>
            <person name="Ward N."/>
            <person name="Eisen J.A."/>
            <person name="Badger J.H."/>
            <person name="Distel D.L."/>
        </authorList>
    </citation>
    <scope>NUCLEOTIDE SEQUENCE [LARGE SCALE GENOMIC DNA]</scope>
    <source>
        <strain evidence="12">ATCC 39867 / T7901</strain>
    </source>
</reference>
<dbReference type="eggNOG" id="COG4591">
    <property type="taxonomic scope" value="Bacteria"/>
</dbReference>
<dbReference type="OrthoDB" id="9808461at2"/>
<keyword evidence="12" id="KW-1185">Reference proteome</keyword>
<evidence type="ECO:0000256" key="7">
    <source>
        <dbReference type="ARBA" id="ARBA00023136"/>
    </source>
</evidence>
<comment type="subcellular location">
    <subcellularLocation>
        <location evidence="1">Cell membrane</location>
        <topology evidence="1">Multi-pass membrane protein</topology>
    </subcellularLocation>
</comment>
<dbReference type="Pfam" id="PF02687">
    <property type="entry name" value="FtsX"/>
    <property type="match status" value="1"/>
</dbReference>
<keyword evidence="7 8" id="KW-0472">Membrane</keyword>